<name>U4T228_9GAMM</name>
<evidence type="ECO:0000313" key="3">
    <source>
        <dbReference type="EMBL" id="ERL54937.1"/>
    </source>
</evidence>
<keyword evidence="1" id="KW-0812">Transmembrane</keyword>
<comment type="caution">
    <text evidence="3">The sequence shown here is derived from an EMBL/GenBank/DDBJ whole genome shotgun (WGS) entry which is preliminary data.</text>
</comment>
<feature type="transmembrane region" description="Helical" evidence="1">
    <location>
        <begin position="118"/>
        <end position="138"/>
    </location>
</feature>
<dbReference type="Proteomes" id="UP000016761">
    <property type="component" value="Unassembled WGS sequence"/>
</dbReference>
<feature type="signal peptide" evidence="2">
    <location>
        <begin position="1"/>
        <end position="29"/>
    </location>
</feature>
<evidence type="ECO:0000256" key="2">
    <source>
        <dbReference type="SAM" id="SignalP"/>
    </source>
</evidence>
<dbReference type="PATRIC" id="fig|1354303.4.peg.2249"/>
<gene>
    <name evidence="3" type="ORF">M917_2283</name>
</gene>
<accession>U4T228</accession>
<dbReference type="EMBL" id="AUSW01000034">
    <property type="protein sequence ID" value="ERL54937.1"/>
    <property type="molecule type" value="Genomic_DNA"/>
</dbReference>
<feature type="chain" id="PRO_5004655536" description="Transmembrane protein" evidence="2">
    <location>
        <begin position="30"/>
        <end position="148"/>
    </location>
</feature>
<keyword evidence="2" id="KW-0732">Signal</keyword>
<keyword evidence="1" id="KW-1133">Transmembrane helix</keyword>
<dbReference type="OrthoDB" id="6688339at2"/>
<keyword evidence="1" id="KW-0472">Membrane</keyword>
<evidence type="ECO:0000313" key="4">
    <source>
        <dbReference type="Proteomes" id="UP000016761"/>
    </source>
</evidence>
<feature type="transmembrane region" description="Helical" evidence="1">
    <location>
        <begin position="53"/>
        <end position="76"/>
    </location>
</feature>
<dbReference type="STRING" id="1354303.M917_2283"/>
<evidence type="ECO:0000256" key="1">
    <source>
        <dbReference type="SAM" id="Phobius"/>
    </source>
</evidence>
<proteinExistence type="predicted"/>
<dbReference type="RefSeq" id="WP_021814906.1">
    <property type="nucleotide sequence ID" value="NZ_AUSW01000034.1"/>
</dbReference>
<sequence>MINKLWALTWRLFILCSYPLLVAMRNANASDSADGQQVMTTDTIAQLAQSHTTSLIIGACIVCWWLGSIIGALYPTPDDLKSAEIRPWLRLLICLTGGFAAFLWVLNSDGVLTLLTPLWVGGVAFVAPHLIQILPTLVKARLGLGGDK</sequence>
<feature type="transmembrane region" description="Helical" evidence="1">
    <location>
        <begin position="88"/>
        <end position="106"/>
    </location>
</feature>
<reference evidence="3 4" key="1">
    <citation type="journal article" date="2013" name="Genome Announc.">
        <title>Draft Genome Sequence of Psychrobacter aquaticus Strain CMS 56T, Isolated from a Cyanobacterial Mat Sample Collected from Water Bodies in the McMurdo Dry Valley Region of Antarctica.</title>
        <authorList>
            <person name="Reddy G.S."/>
            <person name="Ara S."/>
            <person name="Singh A."/>
            <person name="Kumar Pinnaka A."/>
            <person name="Shivaji S."/>
        </authorList>
    </citation>
    <scope>NUCLEOTIDE SEQUENCE [LARGE SCALE GENOMIC DNA]</scope>
    <source>
        <strain evidence="3 4">CMS 56</strain>
    </source>
</reference>
<keyword evidence="4" id="KW-1185">Reference proteome</keyword>
<organism evidence="3 4">
    <name type="scientific">Psychrobacter aquaticus CMS 56</name>
    <dbReference type="NCBI Taxonomy" id="1354303"/>
    <lineage>
        <taxon>Bacteria</taxon>
        <taxon>Pseudomonadati</taxon>
        <taxon>Pseudomonadota</taxon>
        <taxon>Gammaproteobacteria</taxon>
        <taxon>Moraxellales</taxon>
        <taxon>Moraxellaceae</taxon>
        <taxon>Psychrobacter</taxon>
    </lineage>
</organism>
<protein>
    <recommendedName>
        <fullName evidence="5">Transmembrane protein</fullName>
    </recommendedName>
</protein>
<dbReference type="AlphaFoldDB" id="U4T228"/>
<evidence type="ECO:0008006" key="5">
    <source>
        <dbReference type="Google" id="ProtNLM"/>
    </source>
</evidence>